<dbReference type="PANTHER" id="PTHR40980:SF4">
    <property type="entry name" value="TONB-DEPENDENT RECEPTOR-LIKE BETA-BARREL DOMAIN-CONTAINING PROTEIN"/>
    <property type="match status" value="1"/>
</dbReference>
<feature type="domain" description="TonB-dependent receptor-like beta-barrel" evidence="6">
    <location>
        <begin position="297"/>
        <end position="758"/>
    </location>
</feature>
<keyword evidence="3" id="KW-0998">Cell outer membrane</keyword>
<dbReference type="Pfam" id="PF00593">
    <property type="entry name" value="TonB_dep_Rec_b-barrel"/>
    <property type="match status" value="1"/>
</dbReference>
<dbReference type="EMBL" id="BAPV01000005">
    <property type="protein sequence ID" value="GBQ86521.1"/>
    <property type="molecule type" value="Genomic_DNA"/>
</dbReference>
<proteinExistence type="inferred from homology"/>
<dbReference type="InterPro" id="IPR037066">
    <property type="entry name" value="Plug_dom_sf"/>
</dbReference>
<comment type="subcellular location">
    <subcellularLocation>
        <location evidence="1 4">Cell outer membrane</location>
    </subcellularLocation>
</comment>
<dbReference type="PANTHER" id="PTHR40980">
    <property type="entry name" value="PLUG DOMAIN-CONTAINING PROTEIN"/>
    <property type="match status" value="1"/>
</dbReference>
<dbReference type="Gene3D" id="2.170.130.10">
    <property type="entry name" value="TonB-dependent receptor, plug domain"/>
    <property type="match status" value="1"/>
</dbReference>
<gene>
    <name evidence="8" type="ORF">AA0535_1042</name>
</gene>
<keyword evidence="4" id="KW-0798">TonB box</keyword>
<reference evidence="8" key="1">
    <citation type="submission" date="2013-04" db="EMBL/GenBank/DDBJ databases">
        <title>The genome sequencing project of 58 acetic acid bacteria.</title>
        <authorList>
            <person name="Okamoto-Kainuma A."/>
            <person name="Ishikawa M."/>
            <person name="Umino S."/>
            <person name="Koizumi Y."/>
            <person name="Shiwa Y."/>
            <person name="Yoshikawa H."/>
            <person name="Matsutani M."/>
            <person name="Matsushita K."/>
        </authorList>
    </citation>
    <scope>NUCLEOTIDE SEQUENCE</scope>
    <source>
        <strain evidence="8">NRIC 0535</strain>
    </source>
</reference>
<evidence type="ECO:0000256" key="5">
    <source>
        <dbReference type="SAM" id="MobiDB-lite"/>
    </source>
</evidence>
<dbReference type="InterPro" id="IPR012910">
    <property type="entry name" value="Plug_dom"/>
</dbReference>
<accession>A0ABQ0Q114</accession>
<name>A0ABQ0Q114_9PROT</name>
<dbReference type="InterPro" id="IPR000531">
    <property type="entry name" value="Beta-barrel_TonB"/>
</dbReference>
<dbReference type="Gene3D" id="2.40.170.20">
    <property type="entry name" value="TonB-dependent receptor, beta-barrel domain"/>
    <property type="match status" value="1"/>
</dbReference>
<comment type="similarity">
    <text evidence="4">Belongs to the TonB-dependent receptor family.</text>
</comment>
<evidence type="ECO:0000313" key="8">
    <source>
        <dbReference type="EMBL" id="GBQ86521.1"/>
    </source>
</evidence>
<feature type="domain" description="TonB-dependent receptor plug" evidence="7">
    <location>
        <begin position="92"/>
        <end position="189"/>
    </location>
</feature>
<evidence type="ECO:0000256" key="1">
    <source>
        <dbReference type="ARBA" id="ARBA00004442"/>
    </source>
</evidence>
<evidence type="ECO:0000256" key="3">
    <source>
        <dbReference type="ARBA" id="ARBA00023237"/>
    </source>
</evidence>
<comment type="caution">
    <text evidence="8">The sequence shown here is derived from an EMBL/GenBank/DDBJ whole genome shotgun (WGS) entry which is preliminary data.</text>
</comment>
<dbReference type="Proteomes" id="UP001062776">
    <property type="component" value="Unassembled WGS sequence"/>
</dbReference>
<keyword evidence="2 4" id="KW-0472">Membrane</keyword>
<dbReference type="SUPFAM" id="SSF56935">
    <property type="entry name" value="Porins"/>
    <property type="match status" value="1"/>
</dbReference>
<evidence type="ECO:0000256" key="4">
    <source>
        <dbReference type="RuleBase" id="RU003357"/>
    </source>
</evidence>
<keyword evidence="8" id="KW-0675">Receptor</keyword>
<feature type="region of interest" description="Disordered" evidence="5">
    <location>
        <begin position="50"/>
        <end position="70"/>
    </location>
</feature>
<sequence>MHAEQMLLILCGGVSDMTLRPVFLLRASSVSALLASTVISAGSLHAAPAKAGKTAHPVQSQPHHKAPRIQQDPEEIRVSAERPLAGGLMKRQHAPEATNSISALAIQQRGAASSPLQIAASLPGVNFGSSDAYGLSVRNNISVRGLDSTEMGWTIEGAPGVDQAYYWPYTETWADNENISDITLIAGTSRINDPVQTASGGEMIESVRDPSHKRGGLVDYSYGSFRGQRIFGRLESGDIGQTGIRVMASYSRTASDNFTGPGRNTRDHADFKLVKEWADRAKTSLFISYSNWNNARLAPFTLAAWEKANKAGDNFSAGTYAGTYIPGQTTNYWKAYVYTRRNVLMSWQNEVSLSDTLRLHVVPYFHWSLVDSPGQTTINSNAFYWGDQKVNPGLSTTSTPAMIHSNQAEYATGVNAYVQYDPTRHNHLIAGYWYDHWNIEQSGGLTPLSANGGSPNATGRYVLRSPLGAIYAGTHFQESSQTNEFYVSDTQGFFGDRVKATFGLKTMLYYLSGTNEIPGGPYHFSSAFTQPMPRFALSWQVNHALQVYLNATTNTRAPVPISTFPTTYSVSTGKVTQAGNPGAKPEYAIGEEIGLRYYGAFHFDMALFNMNLTNHQLVALTYLNGAPVQQAISAGGETIRGVTAEIASKPFHGFSPYANAQYLHTTIDNNLAVNGDLLPTKGKTMVASPKFMANIGVNYTHGPFFANLAFKWVDSQYSTFMNDQSMPAYKTVDLGLGYHLPRISVFTKPTIRLNLSNLSNVSYLSSIASIQTNARPVTGIYGTKIAASTPSYYLSAPFSAMVTVGSEF</sequence>
<dbReference type="InterPro" id="IPR036942">
    <property type="entry name" value="Beta-barrel_TonB_sf"/>
</dbReference>
<dbReference type="Pfam" id="PF07715">
    <property type="entry name" value="Plug"/>
    <property type="match status" value="1"/>
</dbReference>
<evidence type="ECO:0000313" key="9">
    <source>
        <dbReference type="Proteomes" id="UP001062776"/>
    </source>
</evidence>
<evidence type="ECO:0000259" key="6">
    <source>
        <dbReference type="Pfam" id="PF00593"/>
    </source>
</evidence>
<organism evidence="8 9">
    <name type="scientific">Asaia krungthepensis NRIC 0535</name>
    <dbReference type="NCBI Taxonomy" id="1307925"/>
    <lineage>
        <taxon>Bacteria</taxon>
        <taxon>Pseudomonadati</taxon>
        <taxon>Pseudomonadota</taxon>
        <taxon>Alphaproteobacteria</taxon>
        <taxon>Acetobacterales</taxon>
        <taxon>Acetobacteraceae</taxon>
        <taxon>Asaia</taxon>
    </lineage>
</organism>
<keyword evidence="9" id="KW-1185">Reference proteome</keyword>
<evidence type="ECO:0000256" key="2">
    <source>
        <dbReference type="ARBA" id="ARBA00023136"/>
    </source>
</evidence>
<protein>
    <submittedName>
        <fullName evidence="8">TonB-dependent receptor</fullName>
    </submittedName>
</protein>
<evidence type="ECO:0000259" key="7">
    <source>
        <dbReference type="Pfam" id="PF07715"/>
    </source>
</evidence>